<organism evidence="3 4">
    <name type="scientific">Stecheria intestinalis</name>
    <dbReference type="NCBI Taxonomy" id="2606630"/>
    <lineage>
        <taxon>Bacteria</taxon>
        <taxon>Bacillati</taxon>
        <taxon>Bacillota</taxon>
        <taxon>Erysipelotrichia</taxon>
        <taxon>Erysipelotrichales</taxon>
        <taxon>Erysipelotrichaceae</taxon>
        <taxon>Stecheria</taxon>
    </lineage>
</organism>
<sequence>MAEQQKQELSQIPYADENPLRDYLNDQNQKLFQDDDIQGEERPEEEEILPVFSNEEVRRCIEDARLSSRNTGIGVMMEICCIAPVLALGTLGDAAILLSLLLMMAFIASGIIMLISSSKRMKPYESCKKESFELEYGAEDWLKQQQTAFEQANQNTKTKGILFIVFSIAPVILGAALNEDSETLILLMCAVMMVMIGYGVSLLVRTSSLRIWFSCLLQEGHYNQEVKKDNASVSSFWGAVTAIYLIFSFATGTWAVSWLIWPIAAGVLSFLQSRKASEE</sequence>
<accession>A0A7X2THJ7</accession>
<dbReference type="AlphaFoldDB" id="A0A7X2THJ7"/>
<dbReference type="RefSeq" id="WP_154505890.1">
    <property type="nucleotide sequence ID" value="NZ_JAQXPC010000084.1"/>
</dbReference>
<proteinExistence type="predicted"/>
<feature type="transmembrane region" description="Helical" evidence="2">
    <location>
        <begin position="236"/>
        <end position="261"/>
    </location>
</feature>
<protein>
    <submittedName>
        <fullName evidence="3">Uncharacterized protein</fullName>
    </submittedName>
</protein>
<evidence type="ECO:0000256" key="1">
    <source>
        <dbReference type="SAM" id="MobiDB-lite"/>
    </source>
</evidence>
<gene>
    <name evidence="3" type="ORF">FYJ51_12230</name>
</gene>
<feature type="transmembrane region" description="Helical" evidence="2">
    <location>
        <begin position="71"/>
        <end position="89"/>
    </location>
</feature>
<dbReference type="Proteomes" id="UP000461880">
    <property type="component" value="Unassembled WGS sequence"/>
</dbReference>
<feature type="transmembrane region" description="Helical" evidence="2">
    <location>
        <begin position="160"/>
        <end position="177"/>
    </location>
</feature>
<feature type="region of interest" description="Disordered" evidence="1">
    <location>
        <begin position="1"/>
        <end position="20"/>
    </location>
</feature>
<name>A0A7X2THJ7_9FIRM</name>
<feature type="transmembrane region" description="Helical" evidence="2">
    <location>
        <begin position="95"/>
        <end position="115"/>
    </location>
</feature>
<dbReference type="EMBL" id="VUMN01000042">
    <property type="protein sequence ID" value="MSS59661.1"/>
    <property type="molecule type" value="Genomic_DNA"/>
</dbReference>
<comment type="caution">
    <text evidence="3">The sequence shown here is derived from an EMBL/GenBank/DDBJ whole genome shotgun (WGS) entry which is preliminary data.</text>
</comment>
<evidence type="ECO:0000256" key="2">
    <source>
        <dbReference type="SAM" id="Phobius"/>
    </source>
</evidence>
<reference evidence="3 4" key="1">
    <citation type="submission" date="2019-08" db="EMBL/GenBank/DDBJ databases">
        <title>In-depth cultivation of the pig gut microbiome towards novel bacterial diversity and tailored functional studies.</title>
        <authorList>
            <person name="Wylensek D."/>
            <person name="Hitch T.C.A."/>
            <person name="Clavel T."/>
        </authorList>
    </citation>
    <scope>NUCLEOTIDE SEQUENCE [LARGE SCALE GENOMIC DNA]</scope>
    <source>
        <strain evidence="3 4">Oil+RF-744-GAM-WT-6</strain>
    </source>
</reference>
<keyword evidence="4" id="KW-1185">Reference proteome</keyword>
<feature type="transmembrane region" description="Helical" evidence="2">
    <location>
        <begin position="183"/>
        <end position="204"/>
    </location>
</feature>
<evidence type="ECO:0000313" key="3">
    <source>
        <dbReference type="EMBL" id="MSS59661.1"/>
    </source>
</evidence>
<keyword evidence="2" id="KW-0812">Transmembrane</keyword>
<keyword evidence="2" id="KW-0472">Membrane</keyword>
<keyword evidence="2" id="KW-1133">Transmembrane helix</keyword>
<evidence type="ECO:0000313" key="4">
    <source>
        <dbReference type="Proteomes" id="UP000461880"/>
    </source>
</evidence>